<dbReference type="RefSeq" id="XP_028651508.1">
    <property type="nucleotide sequence ID" value="XM_028795675.2"/>
</dbReference>
<dbReference type="AlphaFoldDB" id="A0A8C4RF82"/>
<evidence type="ECO:0000259" key="2">
    <source>
        <dbReference type="PROSITE" id="PS00036"/>
    </source>
</evidence>
<reference evidence="3" key="3">
    <citation type="submission" date="2025-09" db="UniProtKB">
        <authorList>
            <consortium name="Ensembl"/>
        </authorList>
    </citation>
    <scope>IDENTIFICATION</scope>
</reference>
<evidence type="ECO:0000313" key="4">
    <source>
        <dbReference type="Proteomes" id="UP000694620"/>
    </source>
</evidence>
<dbReference type="RefSeq" id="XP_028651507.1">
    <property type="nucleotide sequence ID" value="XM_028795674.2"/>
</dbReference>
<dbReference type="Ensembl" id="ENSECRT00000001600.1">
    <property type="protein sequence ID" value="ENSECRP00000001576.1"/>
    <property type="gene ID" value="ENSECRG00000001109.1"/>
</dbReference>
<dbReference type="GO" id="GO:0000977">
    <property type="term" value="F:RNA polymerase II transcription regulatory region sequence-specific DNA binding"/>
    <property type="evidence" value="ECO:0007669"/>
    <property type="project" value="TreeGrafter"/>
</dbReference>
<protein>
    <submittedName>
        <fullName evidence="3">CREB3 regulatory factor-like</fullName>
    </submittedName>
</protein>
<dbReference type="InterPro" id="IPR004827">
    <property type="entry name" value="bZIP"/>
</dbReference>
<proteinExistence type="predicted"/>
<dbReference type="PANTHER" id="PTHR21552">
    <property type="entry name" value="ADULT RETINA PROTEIN"/>
    <property type="match status" value="1"/>
</dbReference>
<sequence length="503" mass="56070">MPQPGNGMEPAFGDSYRISQTFISSDQTASQSSCRADLDIYEQLDSTANSKGVVLMLGSCGTPPKGPIELLSDLVDDDVREDHLSERWDISALEDITRYAKGGVEKEFGSSEGALVYHEAPQHQGTPALNVTHDSSSGQDTTACLESMREEEDEHGSRMKLEKQAKLPKVLTNSWKCLKAEQTLTSKSDNLMSTNIEVNVACMKRPRKRSKETCSSLYNQKSLDAVLELTNEEHNYSMQAYAESSHSEDSDSERTVSEVEEEEEEEEDMKLADQEINESSSFDESDLEPGEQPLEQTQKRKCFWEYSYGYESTSKKGRSDSAGAWNASTLPSNLYQRLNTLSTGKNGAQKVRRTDASDLTPNPRKLLNIGEQLHKLHQAIDDMQPVGHLPVTARARSRKEKNKLASRACRLKKKAQHEANKIKLWGLNQEHDNLLGALLQIKEVIRSSVENREGTTQLGMTEQLECLLKEMTGPQVAGQTKEFVQKILEKTATGEAQESLGQS</sequence>
<reference evidence="3" key="2">
    <citation type="submission" date="2025-08" db="UniProtKB">
        <authorList>
            <consortium name="Ensembl"/>
        </authorList>
    </citation>
    <scope>IDENTIFICATION</scope>
</reference>
<feature type="compositionally biased region" description="Basic and acidic residues" evidence="1">
    <location>
        <begin position="245"/>
        <end position="257"/>
    </location>
</feature>
<dbReference type="GO" id="GO:0005634">
    <property type="term" value="C:nucleus"/>
    <property type="evidence" value="ECO:0007669"/>
    <property type="project" value="TreeGrafter"/>
</dbReference>
<keyword evidence="4" id="KW-1185">Reference proteome</keyword>
<dbReference type="RefSeq" id="XP_028651506.1">
    <property type="nucleotide sequence ID" value="XM_028795673.2"/>
</dbReference>
<evidence type="ECO:0000256" key="1">
    <source>
        <dbReference type="SAM" id="MobiDB-lite"/>
    </source>
</evidence>
<name>A0A8C4RF82_ERPCA</name>
<organism evidence="3 4">
    <name type="scientific">Erpetoichthys calabaricus</name>
    <name type="common">Rope fish</name>
    <name type="synonym">Calamoichthys calabaricus</name>
    <dbReference type="NCBI Taxonomy" id="27687"/>
    <lineage>
        <taxon>Eukaryota</taxon>
        <taxon>Metazoa</taxon>
        <taxon>Chordata</taxon>
        <taxon>Craniata</taxon>
        <taxon>Vertebrata</taxon>
        <taxon>Euteleostomi</taxon>
        <taxon>Actinopterygii</taxon>
        <taxon>Polypteriformes</taxon>
        <taxon>Polypteridae</taxon>
        <taxon>Erpetoichthys</taxon>
    </lineage>
</organism>
<evidence type="ECO:0000313" key="3">
    <source>
        <dbReference type="Ensembl" id="ENSECRP00000001576.1"/>
    </source>
</evidence>
<gene>
    <name evidence="3" type="primary">LOC114647134</name>
</gene>
<feature type="domain" description="BZIP" evidence="2">
    <location>
        <begin position="398"/>
        <end position="412"/>
    </location>
</feature>
<dbReference type="GO" id="GO:0000981">
    <property type="term" value="F:DNA-binding transcription factor activity, RNA polymerase II-specific"/>
    <property type="evidence" value="ECO:0007669"/>
    <property type="project" value="TreeGrafter"/>
</dbReference>
<dbReference type="InterPro" id="IPR046347">
    <property type="entry name" value="bZIP_sf"/>
</dbReference>
<dbReference type="SUPFAM" id="SSF57959">
    <property type="entry name" value="Leucine zipper domain"/>
    <property type="match status" value="1"/>
</dbReference>
<dbReference type="GO" id="GO:0006986">
    <property type="term" value="P:response to unfolded protein"/>
    <property type="evidence" value="ECO:0007669"/>
    <property type="project" value="InterPro"/>
</dbReference>
<dbReference type="CDD" id="cd14809">
    <property type="entry name" value="bZIP_AUREO-like"/>
    <property type="match status" value="1"/>
</dbReference>
<feature type="compositionally biased region" description="Acidic residues" evidence="1">
    <location>
        <begin position="258"/>
        <end position="268"/>
    </location>
</feature>
<dbReference type="GeneID" id="114647134"/>
<dbReference type="GeneTree" id="ENSGT00390000007125"/>
<dbReference type="Proteomes" id="UP000694620">
    <property type="component" value="Chromosome 2"/>
</dbReference>
<dbReference type="PANTHER" id="PTHR21552:SF2">
    <property type="entry name" value="CREB3 REGULATORY FACTOR"/>
    <property type="match status" value="1"/>
</dbReference>
<feature type="region of interest" description="Disordered" evidence="1">
    <location>
        <begin position="240"/>
        <end position="298"/>
    </location>
</feature>
<accession>A0A8C4RF82</accession>
<reference evidence="3" key="1">
    <citation type="submission" date="2021-06" db="EMBL/GenBank/DDBJ databases">
        <authorList>
            <consortium name="Wellcome Sanger Institute Data Sharing"/>
        </authorList>
    </citation>
    <scope>NUCLEOTIDE SEQUENCE [LARGE SCALE GENOMIC DNA]</scope>
</reference>
<dbReference type="OrthoDB" id="8931646at2759"/>
<dbReference type="PROSITE" id="PS00036">
    <property type="entry name" value="BZIP_BASIC"/>
    <property type="match status" value="1"/>
</dbReference>
<dbReference type="InterPro" id="IPR039165">
    <property type="entry name" value="CREBRF"/>
</dbReference>